<protein>
    <submittedName>
        <fullName evidence="2">Uncharacterized protein</fullName>
    </submittedName>
</protein>
<proteinExistence type="predicted"/>
<organism evidence="2 3">
    <name type="scientific">Streptosporangium saharense</name>
    <dbReference type="NCBI Taxonomy" id="1706840"/>
    <lineage>
        <taxon>Bacteria</taxon>
        <taxon>Bacillati</taxon>
        <taxon>Actinomycetota</taxon>
        <taxon>Actinomycetes</taxon>
        <taxon>Streptosporangiales</taxon>
        <taxon>Streptosporangiaceae</taxon>
        <taxon>Streptosporangium</taxon>
    </lineage>
</organism>
<evidence type="ECO:0000256" key="1">
    <source>
        <dbReference type="SAM" id="MobiDB-lite"/>
    </source>
</evidence>
<comment type="caution">
    <text evidence="2">The sequence shown here is derived from an EMBL/GenBank/DDBJ whole genome shotgun (WGS) entry which is preliminary data.</text>
</comment>
<dbReference type="AlphaFoldDB" id="A0A7W7VKF5"/>
<dbReference type="RefSeq" id="WP_184711867.1">
    <property type="nucleotide sequence ID" value="NZ_JACHJP010000001.1"/>
</dbReference>
<evidence type="ECO:0000313" key="3">
    <source>
        <dbReference type="Proteomes" id="UP000552644"/>
    </source>
</evidence>
<reference evidence="2 3" key="1">
    <citation type="submission" date="2020-08" db="EMBL/GenBank/DDBJ databases">
        <title>Genomic Encyclopedia of Type Strains, Phase III (KMG-III): the genomes of soil and plant-associated and newly described type strains.</title>
        <authorList>
            <person name="Whitman W."/>
        </authorList>
    </citation>
    <scope>NUCLEOTIDE SEQUENCE [LARGE SCALE GENOMIC DNA]</scope>
    <source>
        <strain evidence="2 3">CECT 8840</strain>
    </source>
</reference>
<feature type="region of interest" description="Disordered" evidence="1">
    <location>
        <begin position="1"/>
        <end position="32"/>
    </location>
</feature>
<evidence type="ECO:0000313" key="2">
    <source>
        <dbReference type="EMBL" id="MBB4913035.1"/>
    </source>
</evidence>
<gene>
    <name evidence="2" type="ORF">FHS44_000107</name>
</gene>
<keyword evidence="3" id="KW-1185">Reference proteome</keyword>
<accession>A0A7W7VKF5</accession>
<sequence>MKPYVRPKPMPEEPQEEASSEPPKPLKPYVKPQARQVAYNTVLRVVA</sequence>
<name>A0A7W7VKF5_9ACTN</name>
<dbReference type="Proteomes" id="UP000552644">
    <property type="component" value="Unassembled WGS sequence"/>
</dbReference>
<dbReference type="EMBL" id="JACHJP010000001">
    <property type="protein sequence ID" value="MBB4913035.1"/>
    <property type="molecule type" value="Genomic_DNA"/>
</dbReference>